<evidence type="ECO:0000256" key="1">
    <source>
        <dbReference type="ARBA" id="ARBA00008857"/>
    </source>
</evidence>
<gene>
    <name evidence="5" type="ORF">ACFSQJ_19825</name>
</gene>
<dbReference type="PANTHER" id="PTHR30349:SF64">
    <property type="entry name" value="PROPHAGE INTEGRASE INTD-RELATED"/>
    <property type="match status" value="1"/>
</dbReference>
<dbReference type="Gene3D" id="1.10.443.10">
    <property type="entry name" value="Intergrase catalytic core"/>
    <property type="match status" value="1"/>
</dbReference>
<dbReference type="CDD" id="cd01185">
    <property type="entry name" value="INTN1_C_like"/>
    <property type="match status" value="1"/>
</dbReference>
<comment type="caution">
    <text evidence="5">The sequence shown here is derived from an EMBL/GenBank/DDBJ whole genome shotgun (WGS) entry which is preliminary data.</text>
</comment>
<evidence type="ECO:0000256" key="3">
    <source>
        <dbReference type="ARBA" id="ARBA00023172"/>
    </source>
</evidence>
<keyword evidence="6" id="KW-1185">Reference proteome</keyword>
<dbReference type="SUPFAM" id="SSF56349">
    <property type="entry name" value="DNA breaking-rejoining enzymes"/>
    <property type="match status" value="1"/>
</dbReference>
<dbReference type="Proteomes" id="UP001597526">
    <property type="component" value="Unassembled WGS sequence"/>
</dbReference>
<dbReference type="RefSeq" id="WP_377768659.1">
    <property type="nucleotide sequence ID" value="NZ_JBHULB010000083.1"/>
</dbReference>
<comment type="similarity">
    <text evidence="1">Belongs to the 'phage' integrase family.</text>
</comment>
<evidence type="ECO:0000256" key="2">
    <source>
        <dbReference type="ARBA" id="ARBA00023125"/>
    </source>
</evidence>
<organism evidence="5 6">
    <name type="scientific">Croceitalea marina</name>
    <dbReference type="NCBI Taxonomy" id="1775166"/>
    <lineage>
        <taxon>Bacteria</taxon>
        <taxon>Pseudomonadati</taxon>
        <taxon>Bacteroidota</taxon>
        <taxon>Flavobacteriia</taxon>
        <taxon>Flavobacteriales</taxon>
        <taxon>Flavobacteriaceae</taxon>
        <taxon>Croceitalea</taxon>
    </lineage>
</organism>
<evidence type="ECO:0000313" key="5">
    <source>
        <dbReference type="EMBL" id="MFD2589183.1"/>
    </source>
</evidence>
<dbReference type="Pfam" id="PF00589">
    <property type="entry name" value="Phage_integrase"/>
    <property type="match status" value="1"/>
</dbReference>
<keyword evidence="2" id="KW-0238">DNA-binding</keyword>
<dbReference type="EMBL" id="JBHULB010000083">
    <property type="protein sequence ID" value="MFD2589183.1"/>
    <property type="molecule type" value="Genomic_DNA"/>
</dbReference>
<dbReference type="InterPro" id="IPR050090">
    <property type="entry name" value="Tyrosine_recombinase_XerCD"/>
</dbReference>
<dbReference type="InterPro" id="IPR002104">
    <property type="entry name" value="Integrase_catalytic"/>
</dbReference>
<proteinExistence type="inferred from homology"/>
<dbReference type="Pfam" id="PF17293">
    <property type="entry name" value="Arm-DNA-bind_5"/>
    <property type="match status" value="1"/>
</dbReference>
<keyword evidence="3" id="KW-0233">DNA recombination</keyword>
<protein>
    <submittedName>
        <fullName evidence="5">Site-specific integrase</fullName>
    </submittedName>
</protein>
<dbReference type="InterPro" id="IPR011010">
    <property type="entry name" value="DNA_brk_join_enz"/>
</dbReference>
<dbReference type="InterPro" id="IPR035386">
    <property type="entry name" value="Arm-DNA-bind_5"/>
</dbReference>
<evidence type="ECO:0000259" key="4">
    <source>
        <dbReference type="PROSITE" id="PS51898"/>
    </source>
</evidence>
<dbReference type="Gene3D" id="1.10.150.130">
    <property type="match status" value="1"/>
</dbReference>
<dbReference type="PANTHER" id="PTHR30349">
    <property type="entry name" value="PHAGE INTEGRASE-RELATED"/>
    <property type="match status" value="1"/>
</dbReference>
<sequence length="427" mass="49998">MRTRSTFSISFWISTARRDDNTAKIYARITLDSRRANLSLKYTIPVDMWDSKASKVLGRTKESQEINRYLKEVESELFQCYRELRSQTPHITPQMVKAKYFGEDESQMTLMALFEYHNTHGAHLLSKATISHYKTTQKYLLRYIKKHYRSEDYKLCLLDHRFIVGFETFLRKLHPVHYHGKLSNNGAMKHIQRLRKMTTMAVNNDWIERNPFQKFKVRMEKKEREFLTLKELQDIQEYRTKIERLRIVKDLFIFSCYTGIAYCDIMNLTDNNIVIGIDGKYWISTKRLKTKNTFKLPLIGPTMPLVKQYQNHPKRKGGNLFPKISNQKLNSYLKEVADACGINKNLTFHMARHTFATTVTLLNGVPIETVSKMLGHSNLGTTQIYARVLDEKISEEMSGLEARFEDGFLGSNPNFGFESYEKKVSKS</sequence>
<feature type="domain" description="Tyr recombinase" evidence="4">
    <location>
        <begin position="222"/>
        <end position="398"/>
    </location>
</feature>
<reference evidence="6" key="1">
    <citation type="journal article" date="2019" name="Int. J. Syst. Evol. Microbiol.">
        <title>The Global Catalogue of Microorganisms (GCM) 10K type strain sequencing project: providing services to taxonomists for standard genome sequencing and annotation.</title>
        <authorList>
            <consortium name="The Broad Institute Genomics Platform"/>
            <consortium name="The Broad Institute Genome Sequencing Center for Infectious Disease"/>
            <person name="Wu L."/>
            <person name="Ma J."/>
        </authorList>
    </citation>
    <scope>NUCLEOTIDE SEQUENCE [LARGE SCALE GENOMIC DNA]</scope>
    <source>
        <strain evidence="6">KCTC 52368</strain>
    </source>
</reference>
<dbReference type="InterPro" id="IPR010998">
    <property type="entry name" value="Integrase_recombinase_N"/>
</dbReference>
<name>A0ABW5N203_9FLAO</name>
<accession>A0ABW5N203</accession>
<dbReference type="Pfam" id="PF13102">
    <property type="entry name" value="Phage_int_SAM_5"/>
    <property type="match status" value="1"/>
</dbReference>
<dbReference type="InterPro" id="IPR025269">
    <property type="entry name" value="SAM-like_dom"/>
</dbReference>
<dbReference type="InterPro" id="IPR013762">
    <property type="entry name" value="Integrase-like_cat_sf"/>
</dbReference>
<dbReference type="PROSITE" id="PS51898">
    <property type="entry name" value="TYR_RECOMBINASE"/>
    <property type="match status" value="1"/>
</dbReference>
<evidence type="ECO:0000313" key="6">
    <source>
        <dbReference type="Proteomes" id="UP001597526"/>
    </source>
</evidence>